<evidence type="ECO:0000313" key="10">
    <source>
        <dbReference type="Proteomes" id="UP000199433"/>
    </source>
</evidence>
<dbReference type="Pfam" id="PF00528">
    <property type="entry name" value="BPD_transp_1"/>
    <property type="match status" value="1"/>
</dbReference>
<evidence type="ECO:0000256" key="5">
    <source>
        <dbReference type="ARBA" id="ARBA00022989"/>
    </source>
</evidence>
<feature type="transmembrane region" description="Helical" evidence="7">
    <location>
        <begin position="9"/>
        <end position="30"/>
    </location>
</feature>
<dbReference type="OrthoDB" id="9773683at2"/>
<feature type="transmembrane region" description="Helical" evidence="7">
    <location>
        <begin position="95"/>
        <end position="119"/>
    </location>
</feature>
<comment type="similarity">
    <text evidence="7">Belongs to the binding-protein-dependent transport system permease family.</text>
</comment>
<keyword evidence="5 7" id="KW-1133">Transmembrane helix</keyword>
<dbReference type="PANTHER" id="PTHR43163">
    <property type="entry name" value="DIPEPTIDE TRANSPORT SYSTEM PERMEASE PROTEIN DPPB-RELATED"/>
    <property type="match status" value="1"/>
</dbReference>
<evidence type="ECO:0000259" key="8">
    <source>
        <dbReference type="PROSITE" id="PS50928"/>
    </source>
</evidence>
<evidence type="ECO:0000256" key="4">
    <source>
        <dbReference type="ARBA" id="ARBA00022692"/>
    </source>
</evidence>
<dbReference type="PROSITE" id="PS50928">
    <property type="entry name" value="ABC_TM1"/>
    <property type="match status" value="1"/>
</dbReference>
<dbReference type="Gene3D" id="1.10.3720.10">
    <property type="entry name" value="MetI-like"/>
    <property type="match status" value="1"/>
</dbReference>
<dbReference type="CDD" id="cd06261">
    <property type="entry name" value="TM_PBP2"/>
    <property type="match status" value="1"/>
</dbReference>
<accession>A0A1G9BC06</accession>
<keyword evidence="10" id="KW-1185">Reference proteome</keyword>
<dbReference type="InterPro" id="IPR000515">
    <property type="entry name" value="MetI-like"/>
</dbReference>
<organism evidence="9 10">
    <name type="scientific">Alkalibacterium thalassium</name>
    <dbReference type="NCBI Taxonomy" id="426701"/>
    <lineage>
        <taxon>Bacteria</taxon>
        <taxon>Bacillati</taxon>
        <taxon>Bacillota</taxon>
        <taxon>Bacilli</taxon>
        <taxon>Lactobacillales</taxon>
        <taxon>Carnobacteriaceae</taxon>
        <taxon>Alkalibacterium</taxon>
    </lineage>
</organism>
<evidence type="ECO:0000256" key="3">
    <source>
        <dbReference type="ARBA" id="ARBA00022475"/>
    </source>
</evidence>
<dbReference type="GO" id="GO:0055085">
    <property type="term" value="P:transmembrane transport"/>
    <property type="evidence" value="ECO:0007669"/>
    <property type="project" value="InterPro"/>
</dbReference>
<dbReference type="RefSeq" id="WP_091267127.1">
    <property type="nucleotide sequence ID" value="NZ_FNFK01000026.1"/>
</dbReference>
<keyword evidence="2 7" id="KW-0813">Transport</keyword>
<protein>
    <submittedName>
        <fullName evidence="9">Peptide/nickel transport system permease protein</fullName>
    </submittedName>
</protein>
<evidence type="ECO:0000313" key="9">
    <source>
        <dbReference type="EMBL" id="SDK36604.1"/>
    </source>
</evidence>
<dbReference type="AlphaFoldDB" id="A0A1G9BC06"/>
<dbReference type="STRING" id="426701.SAMN04488098_10267"/>
<dbReference type="Proteomes" id="UP000199433">
    <property type="component" value="Unassembled WGS sequence"/>
</dbReference>
<evidence type="ECO:0000256" key="7">
    <source>
        <dbReference type="RuleBase" id="RU363032"/>
    </source>
</evidence>
<dbReference type="GO" id="GO:0005886">
    <property type="term" value="C:plasma membrane"/>
    <property type="evidence" value="ECO:0007669"/>
    <property type="project" value="UniProtKB-SubCell"/>
</dbReference>
<feature type="transmembrane region" description="Helical" evidence="7">
    <location>
        <begin position="284"/>
        <end position="309"/>
    </location>
</feature>
<evidence type="ECO:0000256" key="6">
    <source>
        <dbReference type="ARBA" id="ARBA00023136"/>
    </source>
</evidence>
<sequence>MKKYILKRLLTAIPVLLMISVGAFIMMNLAPGSPTDLYVSPDATPVQIEATRRALGLDQPYHIQYFRWLGRALQGDLGINYSTRYPVLPILISRIGPTIILMGTTLVFSYLVAIPLGIISARKNGTWVDNLLTAGSFVGVSIPNFFLGLGLIYIFSVQLGWFPTGGMSQLGESGGFVSSVHHLVLPVIVLSAFYIANMTRYMRATLIQVYGENYIRTATAKGLASEVILTRHGIRNALIPVITIIGTDLPRLVGGAIVTEQIFQWPGLGRLTIMAIQQREYPMLMAITVLSAVVVLFANLLVDIMYAVVDPRIKYN</sequence>
<evidence type="ECO:0000256" key="2">
    <source>
        <dbReference type="ARBA" id="ARBA00022448"/>
    </source>
</evidence>
<evidence type="ECO:0000256" key="1">
    <source>
        <dbReference type="ARBA" id="ARBA00004651"/>
    </source>
</evidence>
<gene>
    <name evidence="9" type="ORF">SAMN04488098_10267</name>
</gene>
<proteinExistence type="inferred from homology"/>
<feature type="transmembrane region" description="Helical" evidence="7">
    <location>
        <begin position="131"/>
        <end position="155"/>
    </location>
</feature>
<dbReference type="SUPFAM" id="SSF161098">
    <property type="entry name" value="MetI-like"/>
    <property type="match status" value="1"/>
</dbReference>
<name>A0A1G9BC06_9LACT</name>
<dbReference type="InterPro" id="IPR035906">
    <property type="entry name" value="MetI-like_sf"/>
</dbReference>
<dbReference type="InterPro" id="IPR045621">
    <property type="entry name" value="BPD_transp_1_N"/>
</dbReference>
<reference evidence="10" key="1">
    <citation type="submission" date="2016-10" db="EMBL/GenBank/DDBJ databases">
        <authorList>
            <person name="Varghese N."/>
            <person name="Submissions S."/>
        </authorList>
    </citation>
    <scope>NUCLEOTIDE SEQUENCE [LARGE SCALE GENOMIC DNA]</scope>
    <source>
        <strain evidence="10">DSM 19181</strain>
    </source>
</reference>
<feature type="domain" description="ABC transmembrane type-1" evidence="8">
    <location>
        <begin position="95"/>
        <end position="302"/>
    </location>
</feature>
<keyword evidence="4 7" id="KW-0812">Transmembrane</keyword>
<feature type="transmembrane region" description="Helical" evidence="7">
    <location>
        <begin position="175"/>
        <end position="196"/>
    </location>
</feature>
<keyword evidence="3" id="KW-1003">Cell membrane</keyword>
<comment type="subcellular location">
    <subcellularLocation>
        <location evidence="1 7">Cell membrane</location>
        <topology evidence="1 7">Multi-pass membrane protein</topology>
    </subcellularLocation>
</comment>
<keyword evidence="6 7" id="KW-0472">Membrane</keyword>
<dbReference type="Pfam" id="PF19300">
    <property type="entry name" value="BPD_transp_1_N"/>
    <property type="match status" value="1"/>
</dbReference>
<dbReference type="PANTHER" id="PTHR43163:SF6">
    <property type="entry name" value="DIPEPTIDE TRANSPORT SYSTEM PERMEASE PROTEIN DPPB-RELATED"/>
    <property type="match status" value="1"/>
</dbReference>
<dbReference type="EMBL" id="FNFK01000026">
    <property type="protein sequence ID" value="SDK36604.1"/>
    <property type="molecule type" value="Genomic_DNA"/>
</dbReference>